<protein>
    <submittedName>
        <fullName evidence="1">Uncharacterized protein</fullName>
    </submittedName>
</protein>
<reference evidence="1 2" key="1">
    <citation type="submission" date="2018-06" db="EMBL/GenBank/DDBJ databases">
        <title>Sphaerisporangium craniellae sp. nov., isolated from a marine sponge in the South China Sea.</title>
        <authorList>
            <person name="Li L."/>
        </authorList>
    </citation>
    <scope>NUCLEOTIDE SEQUENCE [LARGE SCALE GENOMIC DNA]</scope>
    <source>
        <strain evidence="1 2">LHW63015</strain>
    </source>
</reference>
<sequence length="66" mass="7639">MASWTRRERTVTYVEYALDLPANWAEVSKIFAELNQELGERAEWDDAVEVTSDSAELVFRYVKEGP</sequence>
<dbReference type="OrthoDB" id="3544313at2"/>
<proteinExistence type="predicted"/>
<accession>A0A366M5T0</accession>
<evidence type="ECO:0000313" key="2">
    <source>
        <dbReference type="Proteomes" id="UP000253303"/>
    </source>
</evidence>
<dbReference type="AlphaFoldDB" id="A0A366M5T0"/>
<name>A0A366M5T0_9ACTN</name>
<evidence type="ECO:0000313" key="1">
    <source>
        <dbReference type="EMBL" id="RBQ21561.1"/>
    </source>
</evidence>
<dbReference type="EMBL" id="QMEY01000001">
    <property type="protein sequence ID" value="RBQ21561.1"/>
    <property type="molecule type" value="Genomic_DNA"/>
</dbReference>
<organism evidence="1 2">
    <name type="scientific">Spongiactinospora rosea</name>
    <dbReference type="NCBI Taxonomy" id="2248750"/>
    <lineage>
        <taxon>Bacteria</taxon>
        <taxon>Bacillati</taxon>
        <taxon>Actinomycetota</taxon>
        <taxon>Actinomycetes</taxon>
        <taxon>Streptosporangiales</taxon>
        <taxon>Streptosporangiaceae</taxon>
        <taxon>Spongiactinospora</taxon>
    </lineage>
</organism>
<comment type="caution">
    <text evidence="1">The sequence shown here is derived from an EMBL/GenBank/DDBJ whole genome shotgun (WGS) entry which is preliminary data.</text>
</comment>
<dbReference type="Proteomes" id="UP000253303">
    <property type="component" value="Unassembled WGS sequence"/>
</dbReference>
<dbReference type="RefSeq" id="WP_113978293.1">
    <property type="nucleotide sequence ID" value="NZ_QMEY01000001.1"/>
</dbReference>
<keyword evidence="2" id="KW-1185">Reference proteome</keyword>
<gene>
    <name evidence="1" type="ORF">DP939_02295</name>
</gene>